<comment type="similarity">
    <text evidence="1">Belongs to the transferase hexapeptide repeat family.</text>
</comment>
<name>B6WB73_9FIRM</name>
<dbReference type="STRING" id="561177.ANHYDRO_01854"/>
<reference evidence="4 5" key="2">
    <citation type="submission" date="2008-10" db="EMBL/GenBank/DDBJ databases">
        <title>Draft genome sequence of Anaerococcus hydrogenalis (DSM 7454).</title>
        <authorList>
            <person name="Sudarsanam P."/>
            <person name="Ley R."/>
            <person name="Guruge J."/>
            <person name="Turnbaugh P.J."/>
            <person name="Mahowald M."/>
            <person name="Liep D."/>
            <person name="Gordon J."/>
        </authorList>
    </citation>
    <scope>NUCLEOTIDE SEQUENCE [LARGE SCALE GENOMIC DNA]</scope>
    <source>
        <strain evidence="4 5">DSM 7454</strain>
    </source>
</reference>
<evidence type="ECO:0000259" key="3">
    <source>
        <dbReference type="SMART" id="SM01266"/>
    </source>
</evidence>
<evidence type="ECO:0000256" key="2">
    <source>
        <dbReference type="ARBA" id="ARBA00022679"/>
    </source>
</evidence>
<sequence length="48" mass="5849">MRELEKMLKGEIYNANFDQEISKLRQKAQDLCFEFNQTRPSDRKNKKK</sequence>
<dbReference type="RefSeq" id="WP_004815520.1">
    <property type="nucleotide sequence ID" value="NZ_ABXA01000044.1"/>
</dbReference>
<dbReference type="AlphaFoldDB" id="B6WB73"/>
<accession>B6WB73</accession>
<organism evidence="4 5">
    <name type="scientific">Anaerococcus hydrogenalis DSM 7454</name>
    <dbReference type="NCBI Taxonomy" id="561177"/>
    <lineage>
        <taxon>Bacteria</taxon>
        <taxon>Bacillati</taxon>
        <taxon>Bacillota</taxon>
        <taxon>Tissierellia</taxon>
        <taxon>Tissierellales</taxon>
        <taxon>Peptoniphilaceae</taxon>
        <taxon>Anaerococcus</taxon>
    </lineage>
</organism>
<dbReference type="EMBL" id="ABXA01000044">
    <property type="protein sequence ID" value="EEB35342.1"/>
    <property type="molecule type" value="Genomic_DNA"/>
</dbReference>
<evidence type="ECO:0000313" key="4">
    <source>
        <dbReference type="EMBL" id="EEB35342.1"/>
    </source>
</evidence>
<dbReference type="Proteomes" id="UP000005451">
    <property type="component" value="Unassembled WGS sequence"/>
</dbReference>
<gene>
    <name evidence="4" type="ORF">ANHYDRO_01854</name>
</gene>
<dbReference type="Pfam" id="PF12464">
    <property type="entry name" value="Mac"/>
    <property type="match status" value="1"/>
</dbReference>
<feature type="domain" description="Maltose/galactoside acetyltransferase" evidence="3">
    <location>
        <begin position="4"/>
        <end position="48"/>
    </location>
</feature>
<protein>
    <recommendedName>
        <fullName evidence="3">Maltose/galactoside acetyltransferase domain-containing protein</fullName>
    </recommendedName>
</protein>
<evidence type="ECO:0000256" key="1">
    <source>
        <dbReference type="ARBA" id="ARBA00007274"/>
    </source>
</evidence>
<comment type="caution">
    <text evidence="4">The sequence shown here is derived from an EMBL/GenBank/DDBJ whole genome shotgun (WGS) entry which is preliminary data.</text>
</comment>
<keyword evidence="2" id="KW-0808">Transferase</keyword>
<evidence type="ECO:0000313" key="5">
    <source>
        <dbReference type="Proteomes" id="UP000005451"/>
    </source>
</evidence>
<dbReference type="GO" id="GO:0016407">
    <property type="term" value="F:acetyltransferase activity"/>
    <property type="evidence" value="ECO:0007669"/>
    <property type="project" value="InterPro"/>
</dbReference>
<reference evidence="4 5" key="1">
    <citation type="submission" date="2008-09" db="EMBL/GenBank/DDBJ databases">
        <authorList>
            <person name="Fulton L."/>
            <person name="Clifton S."/>
            <person name="Fulton B."/>
            <person name="Xu J."/>
            <person name="Minx P."/>
            <person name="Pepin K.H."/>
            <person name="Johnson M."/>
            <person name="Thiruvilangam P."/>
            <person name="Bhonagiri V."/>
            <person name="Nash W.E."/>
            <person name="Mardis E.R."/>
            <person name="Wilson R.K."/>
        </authorList>
    </citation>
    <scope>NUCLEOTIDE SEQUENCE [LARGE SCALE GENOMIC DNA]</scope>
    <source>
        <strain evidence="4 5">DSM 7454</strain>
    </source>
</reference>
<proteinExistence type="inferred from homology"/>
<dbReference type="Gene3D" id="2.160.10.10">
    <property type="entry name" value="Hexapeptide repeat proteins"/>
    <property type="match status" value="1"/>
</dbReference>
<dbReference type="InterPro" id="IPR024688">
    <property type="entry name" value="Mac_dom"/>
</dbReference>
<dbReference type="SMART" id="SM01266">
    <property type="entry name" value="Mac"/>
    <property type="match status" value="1"/>
</dbReference>